<organism evidence="1 2">
    <name type="scientific">Dispira parvispora</name>
    <dbReference type="NCBI Taxonomy" id="1520584"/>
    <lineage>
        <taxon>Eukaryota</taxon>
        <taxon>Fungi</taxon>
        <taxon>Fungi incertae sedis</taxon>
        <taxon>Zoopagomycota</taxon>
        <taxon>Kickxellomycotina</taxon>
        <taxon>Dimargaritomycetes</taxon>
        <taxon>Dimargaritales</taxon>
        <taxon>Dimargaritaceae</taxon>
        <taxon>Dispira</taxon>
    </lineage>
</organism>
<protein>
    <recommendedName>
        <fullName evidence="3">Tetratricopeptide repeat protein</fullName>
    </recommendedName>
</protein>
<proteinExistence type="predicted"/>
<sequence>MNLRLMSDLANQLHHTLLQYQRVVEHCLDRRDFAQATAYSAKICSVLDNLDPAKATELAANGFELPFNRQPDRTNNKAKASVETLPISSLDLTLVNDQSLHTISSLTRTTTKSTNLASVDQRRPWWLLRGVAYWNLGDCYQRSGQSIPAETAFEQSSNWFYQAGAKEHNIKALERLIDVVEQLGKHQLATNLQRRIQKMNALKKP</sequence>
<dbReference type="EMBL" id="JANBPY010000848">
    <property type="protein sequence ID" value="KAJ1963261.1"/>
    <property type="molecule type" value="Genomic_DNA"/>
</dbReference>
<dbReference type="OrthoDB" id="5558000at2759"/>
<dbReference type="InterPro" id="IPR011990">
    <property type="entry name" value="TPR-like_helical_dom_sf"/>
</dbReference>
<name>A0A9W8AUH2_9FUNG</name>
<evidence type="ECO:0008006" key="3">
    <source>
        <dbReference type="Google" id="ProtNLM"/>
    </source>
</evidence>
<comment type="caution">
    <text evidence="1">The sequence shown here is derived from an EMBL/GenBank/DDBJ whole genome shotgun (WGS) entry which is preliminary data.</text>
</comment>
<evidence type="ECO:0000313" key="1">
    <source>
        <dbReference type="EMBL" id="KAJ1963261.1"/>
    </source>
</evidence>
<accession>A0A9W8AUH2</accession>
<dbReference type="Proteomes" id="UP001150925">
    <property type="component" value="Unassembled WGS sequence"/>
</dbReference>
<gene>
    <name evidence="1" type="ORF">IWQ62_003274</name>
</gene>
<dbReference type="SUPFAM" id="SSF48452">
    <property type="entry name" value="TPR-like"/>
    <property type="match status" value="1"/>
</dbReference>
<keyword evidence="2" id="KW-1185">Reference proteome</keyword>
<evidence type="ECO:0000313" key="2">
    <source>
        <dbReference type="Proteomes" id="UP001150925"/>
    </source>
</evidence>
<reference evidence="1" key="1">
    <citation type="submission" date="2022-07" db="EMBL/GenBank/DDBJ databases">
        <title>Phylogenomic reconstructions and comparative analyses of Kickxellomycotina fungi.</title>
        <authorList>
            <person name="Reynolds N.K."/>
            <person name="Stajich J.E."/>
            <person name="Barry K."/>
            <person name="Grigoriev I.V."/>
            <person name="Crous P."/>
            <person name="Smith M.E."/>
        </authorList>
    </citation>
    <scope>NUCLEOTIDE SEQUENCE</scope>
    <source>
        <strain evidence="1">RSA 1196</strain>
    </source>
</reference>
<dbReference type="AlphaFoldDB" id="A0A9W8AUH2"/>